<dbReference type="Proteomes" id="UP001222027">
    <property type="component" value="Unassembled WGS sequence"/>
</dbReference>
<gene>
    <name evidence="1" type="ORF">OPV22_012384</name>
</gene>
<proteinExistence type="predicted"/>
<keyword evidence="2" id="KW-1185">Reference proteome</keyword>
<sequence>MSTEACSVRPRSLLLAFRGTASVSSLRKVELICGFCYGGMHHAALAMCSSTQELNGIEALEVALMHLKLVSSEGSDLDDKTWVYIIEVLDVRILLEYERVATLLDDRLKRLSFSDHVYLVAGPVVHRLIPPNRRAGLVRITAVRNEQENQEQRAVP</sequence>
<accession>A0AAV8R4T9</accession>
<protein>
    <submittedName>
        <fullName evidence="1">Uncharacterized protein</fullName>
    </submittedName>
</protein>
<organism evidence="1 2">
    <name type="scientific">Ensete ventricosum</name>
    <name type="common">Abyssinian banana</name>
    <name type="synonym">Musa ensete</name>
    <dbReference type="NCBI Taxonomy" id="4639"/>
    <lineage>
        <taxon>Eukaryota</taxon>
        <taxon>Viridiplantae</taxon>
        <taxon>Streptophyta</taxon>
        <taxon>Embryophyta</taxon>
        <taxon>Tracheophyta</taxon>
        <taxon>Spermatophyta</taxon>
        <taxon>Magnoliopsida</taxon>
        <taxon>Liliopsida</taxon>
        <taxon>Zingiberales</taxon>
        <taxon>Musaceae</taxon>
        <taxon>Ensete</taxon>
    </lineage>
</organism>
<reference evidence="1 2" key="1">
    <citation type="submission" date="2022-12" db="EMBL/GenBank/DDBJ databases">
        <title>Chromosome-scale assembly of the Ensete ventricosum genome.</title>
        <authorList>
            <person name="Dussert Y."/>
            <person name="Stocks J."/>
            <person name="Wendawek A."/>
            <person name="Woldeyes F."/>
            <person name="Nichols R.A."/>
            <person name="Borrell J.S."/>
        </authorList>
    </citation>
    <scope>NUCLEOTIDE SEQUENCE [LARGE SCALE GENOMIC DNA]</scope>
    <source>
        <strain evidence="2">cv. Maze</strain>
        <tissue evidence="1">Seeds</tissue>
    </source>
</reference>
<name>A0AAV8R4T9_ENSVE</name>
<evidence type="ECO:0000313" key="1">
    <source>
        <dbReference type="EMBL" id="KAJ8490663.1"/>
    </source>
</evidence>
<dbReference type="AlphaFoldDB" id="A0AAV8R4T9"/>
<evidence type="ECO:0000313" key="2">
    <source>
        <dbReference type="Proteomes" id="UP001222027"/>
    </source>
</evidence>
<comment type="caution">
    <text evidence="1">The sequence shown here is derived from an EMBL/GenBank/DDBJ whole genome shotgun (WGS) entry which is preliminary data.</text>
</comment>
<dbReference type="EMBL" id="JAQQAF010000004">
    <property type="protein sequence ID" value="KAJ8490663.1"/>
    <property type="molecule type" value="Genomic_DNA"/>
</dbReference>